<organism evidence="10 11">
    <name type="scientific">Candidatus Schekmanbacteria bacterium RIFCSPLOWO2_12_FULL_38_15</name>
    <dbReference type="NCBI Taxonomy" id="1817883"/>
    <lineage>
        <taxon>Bacteria</taxon>
        <taxon>Candidatus Schekmaniibacteriota</taxon>
    </lineage>
</organism>
<feature type="transmembrane region" description="Helical" evidence="7">
    <location>
        <begin position="27"/>
        <end position="46"/>
    </location>
</feature>
<dbReference type="GO" id="GO:0005886">
    <property type="term" value="C:plasma membrane"/>
    <property type="evidence" value="ECO:0007669"/>
    <property type="project" value="UniProtKB-SubCell"/>
</dbReference>
<keyword evidence="3 7" id="KW-0812">Transmembrane</keyword>
<dbReference type="GO" id="GO:0004713">
    <property type="term" value="F:protein tyrosine kinase activity"/>
    <property type="evidence" value="ECO:0007669"/>
    <property type="project" value="TreeGrafter"/>
</dbReference>
<accession>A0A1F7SKU6</accession>
<evidence type="ECO:0000313" key="11">
    <source>
        <dbReference type="Proteomes" id="UP000178082"/>
    </source>
</evidence>
<evidence type="ECO:0000256" key="4">
    <source>
        <dbReference type="ARBA" id="ARBA00022989"/>
    </source>
</evidence>
<feature type="domain" description="Tyrosine-protein kinase G-rich" evidence="9">
    <location>
        <begin position="318"/>
        <end position="392"/>
    </location>
</feature>
<dbReference type="Pfam" id="PF02706">
    <property type="entry name" value="Wzz"/>
    <property type="match status" value="1"/>
</dbReference>
<comment type="subcellular location">
    <subcellularLocation>
        <location evidence="1">Cell membrane</location>
        <topology evidence="1">Multi-pass membrane protein</topology>
    </subcellularLocation>
</comment>
<evidence type="ECO:0008006" key="12">
    <source>
        <dbReference type="Google" id="ProtNLM"/>
    </source>
</evidence>
<dbReference type="EMBL" id="MGDI01000012">
    <property type="protein sequence ID" value="OGL54406.1"/>
    <property type="molecule type" value="Genomic_DNA"/>
</dbReference>
<evidence type="ECO:0000259" key="8">
    <source>
        <dbReference type="Pfam" id="PF02706"/>
    </source>
</evidence>
<dbReference type="STRING" id="1817883.A3G31_12255"/>
<dbReference type="AlphaFoldDB" id="A0A1F7SKU6"/>
<feature type="domain" description="Polysaccharide chain length determinant N-terminal" evidence="8">
    <location>
        <begin position="10"/>
        <end position="109"/>
    </location>
</feature>
<evidence type="ECO:0000313" key="10">
    <source>
        <dbReference type="EMBL" id="OGL54406.1"/>
    </source>
</evidence>
<dbReference type="InterPro" id="IPR032807">
    <property type="entry name" value="GNVR"/>
</dbReference>
<name>A0A1F7SKU6_9BACT</name>
<evidence type="ECO:0000256" key="1">
    <source>
        <dbReference type="ARBA" id="ARBA00004651"/>
    </source>
</evidence>
<dbReference type="Proteomes" id="UP000178082">
    <property type="component" value="Unassembled WGS sequence"/>
</dbReference>
<keyword evidence="2" id="KW-1003">Cell membrane</keyword>
<evidence type="ECO:0000256" key="6">
    <source>
        <dbReference type="SAM" id="Coils"/>
    </source>
</evidence>
<keyword evidence="5 7" id="KW-0472">Membrane</keyword>
<dbReference type="Pfam" id="PF13807">
    <property type="entry name" value="GNVR"/>
    <property type="match status" value="1"/>
</dbReference>
<evidence type="ECO:0000256" key="5">
    <source>
        <dbReference type="ARBA" id="ARBA00023136"/>
    </source>
</evidence>
<dbReference type="InterPro" id="IPR050445">
    <property type="entry name" value="Bact_polysacc_biosynth/exp"/>
</dbReference>
<gene>
    <name evidence="10" type="ORF">A3G31_12255</name>
</gene>
<protein>
    <recommendedName>
        <fullName evidence="12">Polysaccharide chain length determinant N-terminal domain-containing protein</fullName>
    </recommendedName>
</protein>
<keyword evidence="6" id="KW-0175">Coiled coil</keyword>
<dbReference type="PANTHER" id="PTHR32309">
    <property type="entry name" value="TYROSINE-PROTEIN KINASE"/>
    <property type="match status" value="1"/>
</dbReference>
<feature type="coiled-coil region" evidence="6">
    <location>
        <begin position="193"/>
        <end position="227"/>
    </location>
</feature>
<dbReference type="InterPro" id="IPR003856">
    <property type="entry name" value="LPS_length_determ_N"/>
</dbReference>
<comment type="caution">
    <text evidence="10">The sequence shown here is derived from an EMBL/GenBank/DDBJ whole genome shotgun (WGS) entry which is preliminary data.</text>
</comment>
<evidence type="ECO:0000256" key="3">
    <source>
        <dbReference type="ARBA" id="ARBA00022692"/>
    </source>
</evidence>
<evidence type="ECO:0000259" key="9">
    <source>
        <dbReference type="Pfam" id="PF13807"/>
    </source>
</evidence>
<keyword evidence="4 7" id="KW-1133">Transmembrane helix</keyword>
<reference evidence="10 11" key="1">
    <citation type="journal article" date="2016" name="Nat. Commun.">
        <title>Thousands of microbial genomes shed light on interconnected biogeochemical processes in an aquifer system.</title>
        <authorList>
            <person name="Anantharaman K."/>
            <person name="Brown C.T."/>
            <person name="Hug L.A."/>
            <person name="Sharon I."/>
            <person name="Castelle C.J."/>
            <person name="Probst A.J."/>
            <person name="Thomas B.C."/>
            <person name="Singh A."/>
            <person name="Wilkins M.J."/>
            <person name="Karaoz U."/>
            <person name="Brodie E.L."/>
            <person name="Williams K.H."/>
            <person name="Hubbard S.S."/>
            <person name="Banfield J.F."/>
        </authorList>
    </citation>
    <scope>NUCLEOTIDE SEQUENCE [LARGE SCALE GENOMIC DNA]</scope>
</reference>
<proteinExistence type="predicted"/>
<evidence type="ECO:0000256" key="7">
    <source>
        <dbReference type="SAM" id="Phobius"/>
    </source>
</evidence>
<feature type="transmembrane region" description="Helical" evidence="7">
    <location>
        <begin position="375"/>
        <end position="396"/>
    </location>
</feature>
<dbReference type="PANTHER" id="PTHR32309:SF13">
    <property type="entry name" value="FERRIC ENTEROBACTIN TRANSPORT PROTEIN FEPE"/>
    <property type="match status" value="1"/>
</dbReference>
<sequence>MDKEIQDFEEEINLIDYLRILKKRRKMIFNLFLASVVITAIVSLFMTKIYRAEATLMPIDAGRGLSSSPLTSAAESLPFLSGLGSRFGGGSLAKLSTLLESKIVAEHVVISLNLDRIFFKDNWDDEKKRWKNNSPPSMQRSIETLYKGIVNISSDSKKGLVSVSVDYKDPALAAKIANEFLSALQKFLNENTMTLAKKNRLNLEKQLEETRKDLVKAEELLLNFQQNKQIVELDKQTESVIKTSADIKAKLVAKKVELGVIKKFSTDANPDVIRLKDEIDELTRQVEMIDVGENDGSSLEDGDRVFLPFKETSNVGLNFVRLKREAIVQEKVYELLSQQYELARIEEAKDSIDFVVIDKAVPPEKRIKPNRTSNVMLAGITSIFIGIFLAFFLEYWENVRKSE</sequence>
<evidence type="ECO:0000256" key="2">
    <source>
        <dbReference type="ARBA" id="ARBA00022475"/>
    </source>
</evidence>